<keyword evidence="2" id="KW-1185">Reference proteome</keyword>
<accession>A0AAZ3RCM0</accession>
<reference evidence="2" key="1">
    <citation type="journal article" date="2018" name="PLoS ONE">
        <title>Chinook salmon (Oncorhynchus tshawytscha) genome and transcriptome.</title>
        <authorList>
            <person name="Christensen K.A."/>
            <person name="Leong J.S."/>
            <person name="Sakhrani D."/>
            <person name="Biagi C.A."/>
            <person name="Minkley D.R."/>
            <person name="Withler R.E."/>
            <person name="Rondeau E.B."/>
            <person name="Koop B.F."/>
            <person name="Devlin R.H."/>
        </authorList>
    </citation>
    <scope>NUCLEOTIDE SEQUENCE [LARGE SCALE GENOMIC DNA]</scope>
</reference>
<organism evidence="1 2">
    <name type="scientific">Oncorhynchus tshawytscha</name>
    <name type="common">Chinook salmon</name>
    <name type="synonym">Salmo tshawytscha</name>
    <dbReference type="NCBI Taxonomy" id="74940"/>
    <lineage>
        <taxon>Eukaryota</taxon>
        <taxon>Metazoa</taxon>
        <taxon>Chordata</taxon>
        <taxon>Craniata</taxon>
        <taxon>Vertebrata</taxon>
        <taxon>Euteleostomi</taxon>
        <taxon>Actinopterygii</taxon>
        <taxon>Neopterygii</taxon>
        <taxon>Teleostei</taxon>
        <taxon>Protacanthopterygii</taxon>
        <taxon>Salmoniformes</taxon>
        <taxon>Salmonidae</taxon>
        <taxon>Salmoninae</taxon>
        <taxon>Oncorhynchus</taxon>
    </lineage>
</organism>
<dbReference type="Ensembl" id="ENSOTST00005122396.1">
    <property type="protein sequence ID" value="ENSOTSP00005124698.1"/>
    <property type="gene ID" value="ENSOTSG00005078910.1"/>
</dbReference>
<dbReference type="Proteomes" id="UP000694402">
    <property type="component" value="Unassembled WGS sequence"/>
</dbReference>
<evidence type="ECO:0000313" key="1">
    <source>
        <dbReference type="Ensembl" id="ENSOTSP00005139347.1"/>
    </source>
</evidence>
<name>A0AAZ3RCM0_ONCTS</name>
<dbReference type="AlphaFoldDB" id="A0AAZ3RCM0"/>
<evidence type="ECO:0000313" key="2">
    <source>
        <dbReference type="Proteomes" id="UP000694402"/>
    </source>
</evidence>
<protein>
    <submittedName>
        <fullName evidence="1">Uncharacterized protein</fullName>
    </submittedName>
</protein>
<dbReference type="Ensembl" id="ENSOTST00005117790.1">
    <property type="protein sequence ID" value="ENSOTSP00005139347.1"/>
    <property type="gene ID" value="ENSOTSG00005078910.1"/>
</dbReference>
<proteinExistence type="predicted"/>
<reference evidence="1" key="2">
    <citation type="submission" date="2025-05" db="UniProtKB">
        <authorList>
            <consortium name="Ensembl"/>
        </authorList>
    </citation>
    <scope>IDENTIFICATION</scope>
</reference>
<dbReference type="GeneTree" id="ENSGT00940000177163"/>
<dbReference type="Ensembl" id="ENSOTST00005157699.1">
    <property type="protein sequence ID" value="ENSOTSP00005139386.1"/>
    <property type="gene ID" value="ENSOTSG00005078910.1"/>
</dbReference>
<sequence>MVPFQVTEVKAGKDAMGSRSLISLPNTTGIPSIIIQGQGPVQIVETKDLKEVIELETGFRDSNLWLEWIQYTARSVAKDQCYACATAKPQLTTIPFPFKGINSPKGMACMVKLFMEAGKPDNNSCMDLHYLYPHVPLKSRLPPFTVTRGDYYCLARYSAYGKYVGEVSTCNVTENITTDGVMSNLADWLSSGDFRKIRRPRADIWWLCGGMTLWPI</sequence>